<gene>
    <name evidence="3" type="ORF">SAMN05444354_106313</name>
</gene>
<dbReference type="Pfam" id="PF01979">
    <property type="entry name" value="Amidohydro_1"/>
    <property type="match status" value="1"/>
</dbReference>
<protein>
    <submittedName>
        <fullName evidence="3">Cytosine/adenosine deaminase</fullName>
    </submittedName>
</protein>
<name>A0A1H7QYM1_STIAU</name>
<dbReference type="Gene3D" id="2.30.40.10">
    <property type="entry name" value="Urease, subunit C, domain 1"/>
    <property type="match status" value="1"/>
</dbReference>
<dbReference type="PANTHER" id="PTHR43794">
    <property type="entry name" value="AMINOHYDROLASE SSNA-RELATED"/>
    <property type="match status" value="1"/>
</dbReference>
<dbReference type="InterPro" id="IPR006680">
    <property type="entry name" value="Amidohydro-rel"/>
</dbReference>
<evidence type="ECO:0000256" key="1">
    <source>
        <dbReference type="ARBA" id="ARBA00022801"/>
    </source>
</evidence>
<dbReference type="InterPro" id="IPR032466">
    <property type="entry name" value="Metal_Hydrolase"/>
</dbReference>
<keyword evidence="4" id="KW-1185">Reference proteome</keyword>
<dbReference type="SUPFAM" id="SSF51556">
    <property type="entry name" value="Metallo-dependent hydrolases"/>
    <property type="match status" value="1"/>
</dbReference>
<proteinExistence type="predicted"/>
<dbReference type="CDD" id="cd01298">
    <property type="entry name" value="ATZ_TRZ_like"/>
    <property type="match status" value="1"/>
</dbReference>
<feature type="domain" description="Amidohydrolase-related" evidence="2">
    <location>
        <begin position="61"/>
        <end position="418"/>
    </location>
</feature>
<evidence type="ECO:0000313" key="4">
    <source>
        <dbReference type="Proteomes" id="UP000182719"/>
    </source>
</evidence>
<dbReference type="InterPro" id="IPR050287">
    <property type="entry name" value="MTA/SAH_deaminase"/>
</dbReference>
<sequence length="449" mass="48493">MVKPADVDLLLTNGTVLTMNREREVLVGADVFIQDGRIARIGRGLKVAGGARRTLDVTGQVVMPGLIHGHIHACQTLFRNHADGMELLDWLRERIWPFEAAHDADSMRASADLTFAELIQSGATAALDMGSVRHYDAVFESARDCGFRLTGGKAMMDAGQGLPAGLRETTKASLAESVALLERWHGTHGDRLRYAFAPRFVLSCSEPLLKQVAHLAREKGVRVHTHASENATECDVVRQRVGQDNVAYFHSLGLTGPHVTLAHCVWLTAEEQRLLRETGTVVCHCPSSNLKLASGIAKVPELMDAGVHVCLGADGAPCNNNLDLFVEMRLAALLHKPRVGPLGMPALRVLEMATLEGARALGLEAEVGSLEVGKRADVTVVDLRGLHVTPVPRDVMGALVHAARSTDVSHVVIDGRLVLKDGKLLTLDPAEVADNARRHASRIVEQVNP</sequence>
<dbReference type="InterPro" id="IPR011059">
    <property type="entry name" value="Metal-dep_hydrolase_composite"/>
</dbReference>
<accession>A0A1H7QYM1</accession>
<dbReference type="SUPFAM" id="SSF51338">
    <property type="entry name" value="Composite domain of metallo-dependent hydrolases"/>
    <property type="match status" value="1"/>
</dbReference>
<evidence type="ECO:0000259" key="2">
    <source>
        <dbReference type="Pfam" id="PF01979"/>
    </source>
</evidence>
<dbReference type="EMBL" id="FOAP01000006">
    <property type="protein sequence ID" value="SEL52774.1"/>
    <property type="molecule type" value="Genomic_DNA"/>
</dbReference>
<keyword evidence="1" id="KW-0378">Hydrolase</keyword>
<dbReference type="AlphaFoldDB" id="A0A1H7QYM1"/>
<dbReference type="Gene3D" id="3.20.20.140">
    <property type="entry name" value="Metal-dependent hydrolases"/>
    <property type="match status" value="1"/>
</dbReference>
<dbReference type="GO" id="GO:0016810">
    <property type="term" value="F:hydrolase activity, acting on carbon-nitrogen (but not peptide) bonds"/>
    <property type="evidence" value="ECO:0007669"/>
    <property type="project" value="InterPro"/>
</dbReference>
<evidence type="ECO:0000313" key="3">
    <source>
        <dbReference type="EMBL" id="SEL52774.1"/>
    </source>
</evidence>
<dbReference type="PANTHER" id="PTHR43794:SF11">
    <property type="entry name" value="AMIDOHYDROLASE-RELATED DOMAIN-CONTAINING PROTEIN"/>
    <property type="match status" value="1"/>
</dbReference>
<dbReference type="Proteomes" id="UP000182719">
    <property type="component" value="Unassembled WGS sequence"/>
</dbReference>
<reference evidence="4" key="1">
    <citation type="submission" date="2016-10" db="EMBL/GenBank/DDBJ databases">
        <authorList>
            <person name="Varghese N."/>
            <person name="Submissions S."/>
        </authorList>
    </citation>
    <scope>NUCLEOTIDE SEQUENCE [LARGE SCALE GENOMIC DNA]</scope>
    <source>
        <strain evidence="4">DSM 17044</strain>
    </source>
</reference>
<dbReference type="NCBIfam" id="NF005557">
    <property type="entry name" value="PRK07228.1"/>
    <property type="match status" value="1"/>
</dbReference>
<organism evidence="3 4">
    <name type="scientific">Stigmatella aurantiaca</name>
    <dbReference type="NCBI Taxonomy" id="41"/>
    <lineage>
        <taxon>Bacteria</taxon>
        <taxon>Pseudomonadati</taxon>
        <taxon>Myxococcota</taxon>
        <taxon>Myxococcia</taxon>
        <taxon>Myxococcales</taxon>
        <taxon>Cystobacterineae</taxon>
        <taxon>Archangiaceae</taxon>
        <taxon>Stigmatella</taxon>
    </lineage>
</organism>